<name>A0A6L8MMW4_9BURK</name>
<sequence>MNRTLRISLVAGALMVAAAVAAKVITPTARLAQLRAPLVLDTAIPVRFGDWRQETELTAQVINPEAAGALAEIYTQTLSRNYINRDGERIMLSIAYGADQTSGLQLHYPEVCYPAQGFNLASATKGTLQTHQGTLRVKRLRTSLGARVEPVTYWTTMADKVVLGGYDTKFAQLSYGLRGQIPDGLIFRVSSISNDAPHAFKVQDDFVRQLADALPVQVRTRFIGTPD</sequence>
<gene>
    <name evidence="3" type="primary">epsI</name>
    <name evidence="3" type="ORF">GTP44_18785</name>
</gene>
<dbReference type="Pfam" id="PF11984">
    <property type="entry name" value="DUF3485"/>
    <property type="match status" value="1"/>
</dbReference>
<feature type="chain" id="PRO_5026845637" evidence="1">
    <location>
        <begin position="23"/>
        <end position="227"/>
    </location>
</feature>
<evidence type="ECO:0000256" key="1">
    <source>
        <dbReference type="SAM" id="SignalP"/>
    </source>
</evidence>
<comment type="caution">
    <text evidence="3">The sequence shown here is derived from an EMBL/GenBank/DDBJ whole genome shotgun (WGS) entry which is preliminary data.</text>
</comment>
<dbReference type="NCBIfam" id="TIGR02914">
    <property type="entry name" value="EpsI_fam"/>
    <property type="match status" value="1"/>
</dbReference>
<keyword evidence="1" id="KW-0732">Signal</keyword>
<feature type="signal peptide" evidence="1">
    <location>
        <begin position="1"/>
        <end position="22"/>
    </location>
</feature>
<dbReference type="InterPro" id="IPR014263">
    <property type="entry name" value="Methanolan_biosynth_EpsI"/>
</dbReference>
<protein>
    <submittedName>
        <fullName evidence="3">EpsI family protein</fullName>
    </submittedName>
</protein>
<dbReference type="EMBL" id="WWCP01000026">
    <property type="protein sequence ID" value="MYM83989.1"/>
    <property type="molecule type" value="Genomic_DNA"/>
</dbReference>
<evidence type="ECO:0000259" key="2">
    <source>
        <dbReference type="Pfam" id="PF11984"/>
    </source>
</evidence>
<dbReference type="AlphaFoldDB" id="A0A6L8MMW4"/>
<organism evidence="3 4">
    <name type="scientific">Duganella lactea</name>
    <dbReference type="NCBI Taxonomy" id="2692173"/>
    <lineage>
        <taxon>Bacteria</taxon>
        <taxon>Pseudomonadati</taxon>
        <taxon>Pseudomonadota</taxon>
        <taxon>Betaproteobacteria</taxon>
        <taxon>Burkholderiales</taxon>
        <taxon>Oxalobacteraceae</taxon>
        <taxon>Telluria group</taxon>
        <taxon>Duganella</taxon>
    </lineage>
</organism>
<feature type="domain" description="Methanolan biosynthesis EpsI" evidence="2">
    <location>
        <begin position="10"/>
        <end position="215"/>
    </location>
</feature>
<evidence type="ECO:0000313" key="3">
    <source>
        <dbReference type="EMBL" id="MYM83989.1"/>
    </source>
</evidence>
<accession>A0A6L8MMW4</accession>
<reference evidence="3 4" key="1">
    <citation type="submission" date="2019-12" db="EMBL/GenBank/DDBJ databases">
        <title>Novel species isolated from a subtropical stream in China.</title>
        <authorList>
            <person name="Lu H."/>
        </authorList>
    </citation>
    <scope>NUCLEOTIDE SEQUENCE [LARGE SCALE GENOMIC DNA]</scope>
    <source>
        <strain evidence="3 4">FT50W</strain>
    </source>
</reference>
<proteinExistence type="predicted"/>
<dbReference type="NCBIfam" id="NF045609">
    <property type="entry name" value="EpsI_type_B"/>
    <property type="match status" value="1"/>
</dbReference>
<dbReference type="RefSeq" id="WP_161020625.1">
    <property type="nucleotide sequence ID" value="NZ_WWCP01000026.1"/>
</dbReference>
<evidence type="ECO:0000313" key="4">
    <source>
        <dbReference type="Proteomes" id="UP000474565"/>
    </source>
</evidence>
<dbReference type="InterPro" id="IPR054653">
    <property type="entry name" value="EpsI_type_B_pred"/>
</dbReference>
<dbReference type="Proteomes" id="UP000474565">
    <property type="component" value="Unassembled WGS sequence"/>
</dbReference>